<sequence length="323" mass="35227">MGWPGIIAANFKEFPNNFSRNLCLLCSSCFGSKSIVLVTEQLYDIISPISRLTLHIALPHFLFFPNLEPSGLCAENGTRAPPFGEDLLTGCAVRLAFDNFTDCSNLRTVVEDQQRALVGAASSQTLLVSRFGVPVLTDVTDWVAVTRDGLPDVNTSLITSSTPGQCPEIPAHIRIEFVTSLTGLVNGVAVREIVGSRVSWLRETWQMSCVGSGECSAGSSLVESFSVTSSITFTPVDAVPQPSPTRAELRDTTSCENDATCWSELLLPLTDVYYVTMPLSVMRAELEMNLAWTLLLILFSLAVALIPAHWNKIGRHIKETFPL</sequence>
<reference evidence="2 3" key="1">
    <citation type="submission" date="2024-02" db="EMBL/GenBank/DDBJ databases">
        <authorList>
            <person name="Daric V."/>
            <person name="Darras S."/>
        </authorList>
    </citation>
    <scope>NUCLEOTIDE SEQUENCE [LARGE SCALE GENOMIC DNA]</scope>
</reference>
<dbReference type="EMBL" id="CAWYQH010000130">
    <property type="protein sequence ID" value="CAK8693171.1"/>
    <property type="molecule type" value="Genomic_DNA"/>
</dbReference>
<dbReference type="PANTHER" id="PTHR14611:SF6">
    <property type="entry name" value="TECTONIC-2"/>
    <property type="match status" value="1"/>
</dbReference>
<protein>
    <recommendedName>
        <fullName evidence="4">Tectonic domain-containing protein</fullName>
    </recommendedName>
</protein>
<dbReference type="Proteomes" id="UP001642483">
    <property type="component" value="Unassembled WGS sequence"/>
</dbReference>
<keyword evidence="1" id="KW-0472">Membrane</keyword>
<gene>
    <name evidence="2" type="ORF">CVLEPA_LOCUS26489</name>
</gene>
<accession>A0ABP0GN65</accession>
<keyword evidence="1" id="KW-1133">Transmembrane helix</keyword>
<dbReference type="PANTHER" id="PTHR14611">
    <property type="entry name" value="TECTONIC FAMILY MEMBER"/>
    <property type="match status" value="1"/>
</dbReference>
<organism evidence="2 3">
    <name type="scientific">Clavelina lepadiformis</name>
    <name type="common">Light-bulb sea squirt</name>
    <name type="synonym">Ascidia lepadiformis</name>
    <dbReference type="NCBI Taxonomy" id="159417"/>
    <lineage>
        <taxon>Eukaryota</taxon>
        <taxon>Metazoa</taxon>
        <taxon>Chordata</taxon>
        <taxon>Tunicata</taxon>
        <taxon>Ascidiacea</taxon>
        <taxon>Aplousobranchia</taxon>
        <taxon>Clavelinidae</taxon>
        <taxon>Clavelina</taxon>
    </lineage>
</organism>
<keyword evidence="1" id="KW-0812">Transmembrane</keyword>
<evidence type="ECO:0000313" key="3">
    <source>
        <dbReference type="Proteomes" id="UP001642483"/>
    </source>
</evidence>
<proteinExistence type="predicted"/>
<evidence type="ECO:0000256" key="1">
    <source>
        <dbReference type="SAM" id="Phobius"/>
    </source>
</evidence>
<comment type="caution">
    <text evidence="2">The sequence shown here is derived from an EMBL/GenBank/DDBJ whole genome shotgun (WGS) entry which is preliminary data.</text>
</comment>
<evidence type="ECO:0000313" key="2">
    <source>
        <dbReference type="EMBL" id="CAK8693171.1"/>
    </source>
</evidence>
<keyword evidence="3" id="KW-1185">Reference proteome</keyword>
<feature type="transmembrane region" description="Helical" evidence="1">
    <location>
        <begin position="290"/>
        <end position="310"/>
    </location>
</feature>
<name>A0ABP0GN65_CLALP</name>
<dbReference type="InterPro" id="IPR040354">
    <property type="entry name" value="TCTN1-3"/>
</dbReference>
<evidence type="ECO:0008006" key="4">
    <source>
        <dbReference type="Google" id="ProtNLM"/>
    </source>
</evidence>